<dbReference type="Proteomes" id="UP001063166">
    <property type="component" value="Unassembled WGS sequence"/>
</dbReference>
<dbReference type="OrthoDB" id="3261350at2759"/>
<gene>
    <name evidence="3" type="ORF">LshimejAT787_1800530</name>
</gene>
<dbReference type="AlphaFoldDB" id="A0A9P3Q0Y8"/>
<evidence type="ECO:0000256" key="1">
    <source>
        <dbReference type="SAM" id="Coils"/>
    </source>
</evidence>
<evidence type="ECO:0000256" key="2">
    <source>
        <dbReference type="SAM" id="MobiDB-lite"/>
    </source>
</evidence>
<accession>A0A9P3Q0Y8</accession>
<name>A0A9P3Q0Y8_LYOSH</name>
<dbReference type="EMBL" id="BRPK01000018">
    <property type="protein sequence ID" value="GLB44716.1"/>
    <property type="molecule type" value="Genomic_DNA"/>
</dbReference>
<sequence length="639" mass="70003">MIPGKVVNLADYDKGFDADGNQTTAILPTVTQLNQAILCDDMPVLAPVQLGPTGKSVARSYDAALSKLIPAGTTVGIEVKDPKQLTEEEARYKKAMDYLTSRHPHRHTMTRVEVYTEKQRLYTQAVEAKTRAFREALDKAMDDPRYISLEQKQQAFNEWVQENARTYRNSMQGAYMDWVVSGLKEEVEYWFAVVDRDTAMARVEASKEAMRAAVVQDPDGAVEYQTVRLTPPNWAHLAKKKALSKKTGTRTPECAEDGATKPVFPIVPEPATSKPGDLEAAMKTFLTARDAYQVKAADKNAKDEDKQQALRDFTAAREALAKAEAKVDQEKVQDLTARNQKAQTDLYAELQKDSGLLAQTIAENNKKIETYTTELQALLGNADKGIATVDGVAKDVGIPNALPDPAAPPAAAEEEDYFTTITGDFGLVRCERRLGLFSASVDATHSESSSNASAAMAKNSCKISFDCMRVDISRSWLRPELFYDADLTVGPNEFISPGFGRLRELMESTDKNTEQELRRYSTFPLYPTGFLLAANVVLEISGETSAIQSHFQSSATSEADSSCEATAQGCRITVKSPQIIGWISQMTEKTARNSPTPLSQSFLSVTSHLPLGLAVVAPLITSRSQLSRPVPPFSSPGSS</sequence>
<keyword evidence="1" id="KW-0175">Coiled coil</keyword>
<organism evidence="3 4">
    <name type="scientific">Lyophyllum shimeji</name>
    <name type="common">Hon-shimeji</name>
    <name type="synonym">Tricholoma shimeji</name>
    <dbReference type="NCBI Taxonomy" id="47721"/>
    <lineage>
        <taxon>Eukaryota</taxon>
        <taxon>Fungi</taxon>
        <taxon>Dikarya</taxon>
        <taxon>Basidiomycota</taxon>
        <taxon>Agaricomycotina</taxon>
        <taxon>Agaricomycetes</taxon>
        <taxon>Agaricomycetidae</taxon>
        <taxon>Agaricales</taxon>
        <taxon>Tricholomatineae</taxon>
        <taxon>Lyophyllaceae</taxon>
        <taxon>Lyophyllum</taxon>
    </lineage>
</organism>
<comment type="caution">
    <text evidence="3">The sequence shown here is derived from an EMBL/GenBank/DDBJ whole genome shotgun (WGS) entry which is preliminary data.</text>
</comment>
<feature type="coiled-coil region" evidence="1">
    <location>
        <begin position="306"/>
        <end position="345"/>
    </location>
</feature>
<evidence type="ECO:0000313" key="4">
    <source>
        <dbReference type="Proteomes" id="UP001063166"/>
    </source>
</evidence>
<evidence type="ECO:0000313" key="3">
    <source>
        <dbReference type="EMBL" id="GLB44716.1"/>
    </source>
</evidence>
<feature type="region of interest" description="Disordered" evidence="2">
    <location>
        <begin position="241"/>
        <end position="262"/>
    </location>
</feature>
<proteinExistence type="predicted"/>
<protein>
    <submittedName>
        <fullName evidence="3">Uncharacterized protein</fullName>
    </submittedName>
</protein>
<keyword evidence="4" id="KW-1185">Reference proteome</keyword>
<reference evidence="3" key="1">
    <citation type="submission" date="2022-07" db="EMBL/GenBank/DDBJ databases">
        <title>The genome of Lyophyllum shimeji provides insight into the initial evolution of ectomycorrhizal fungal genome.</title>
        <authorList>
            <person name="Kobayashi Y."/>
            <person name="Shibata T."/>
            <person name="Hirakawa H."/>
            <person name="Shigenobu S."/>
            <person name="Nishiyama T."/>
            <person name="Yamada A."/>
            <person name="Hasebe M."/>
            <person name="Kawaguchi M."/>
        </authorList>
    </citation>
    <scope>NUCLEOTIDE SEQUENCE</scope>
    <source>
        <strain evidence="3">AT787</strain>
    </source>
</reference>